<evidence type="ECO:0000256" key="6">
    <source>
        <dbReference type="ARBA" id="ARBA00022840"/>
    </source>
</evidence>
<dbReference type="GO" id="GO:2001295">
    <property type="term" value="P:malonyl-CoA biosynthetic process"/>
    <property type="evidence" value="ECO:0007669"/>
    <property type="project" value="UniProtKB-UniRule"/>
</dbReference>
<comment type="cofactor">
    <cofactor evidence="7">
        <name>Zn(2+)</name>
        <dbReference type="ChEBI" id="CHEBI:29105"/>
    </cofactor>
    <text evidence="7">Binds 1 zinc ion per subunit.</text>
</comment>
<comment type="subunit">
    <text evidence="7">Acetyl-CoA carboxylase is a heterohexamer composed of biotin carboxyl carrier protein, biotin carboxylase and two subunits each of ACCase subunit alpha and ACCase plastid-coded subunit beta (accD).</text>
</comment>
<dbReference type="GO" id="GO:0009570">
    <property type="term" value="C:chloroplast stroma"/>
    <property type="evidence" value="ECO:0007669"/>
    <property type="project" value="UniProtKB-SubCell"/>
</dbReference>
<evidence type="ECO:0000256" key="7">
    <source>
        <dbReference type="HAMAP-Rule" id="MF_01395"/>
    </source>
</evidence>
<reference evidence="9" key="1">
    <citation type="journal article" date="2021" name="Nat. Plants">
        <title>Gene duplications and phylogenomic conflict underlie major pulses of phenotypic evolution in gymnosperms.</title>
        <authorList>
            <person name="Stull G.W."/>
            <person name="Qu X.J."/>
            <person name="Parins-Fukuchi C."/>
            <person name="Yang Y.Y."/>
            <person name="Yang J.B."/>
            <person name="Yang Z.Y."/>
            <person name="Hu Y."/>
            <person name="Ma H."/>
            <person name="Soltis P.S."/>
            <person name="Soltis D.E."/>
            <person name="Li D.Z."/>
            <person name="Smith S.A."/>
            <person name="Yi T.S."/>
        </authorList>
    </citation>
    <scope>NUCLEOTIDE SEQUENCE</scope>
</reference>
<dbReference type="PROSITE" id="PS50980">
    <property type="entry name" value="COA_CT_NTER"/>
    <property type="match status" value="1"/>
</dbReference>
<dbReference type="InterPro" id="IPR011762">
    <property type="entry name" value="COA_CT_N"/>
</dbReference>
<dbReference type="Gene3D" id="3.90.226.10">
    <property type="entry name" value="2-enoyl-CoA Hydratase, Chain A, domain 1"/>
    <property type="match status" value="2"/>
</dbReference>
<dbReference type="GO" id="GO:0009317">
    <property type="term" value="C:acetyl-CoA carboxylase complex"/>
    <property type="evidence" value="ECO:0007669"/>
    <property type="project" value="InterPro"/>
</dbReference>
<keyword evidence="9" id="KW-0934">Plastid</keyword>
<protein>
    <recommendedName>
        <fullName evidence="7">Acetyl-coenzyme A carboxylase carboxyl transferase subunit beta, chloroplastic</fullName>
        <shortName evidence="7">ACCase subunit beta</shortName>
        <shortName evidence="7">Acetyl-CoA carboxylase carboxyltransferase subunit beta</shortName>
        <ecNumber evidence="7">2.1.3.15</ecNumber>
    </recommendedName>
</protein>
<dbReference type="GO" id="GO:0016743">
    <property type="term" value="F:carboxyl- or carbamoyltransferase activity"/>
    <property type="evidence" value="ECO:0007669"/>
    <property type="project" value="UniProtKB-UniRule"/>
</dbReference>
<comment type="function">
    <text evidence="7">Component of the acetyl coenzyme A carboxylase (ACC) complex. Biotin carboxylase (BC) catalyzes the carboxylation of biotin on its carrier protein (BCCP) and then the CO(2) group is transferred by the transcarboxylase to acetyl-CoA to form malonyl-CoA.</text>
</comment>
<comment type="catalytic activity">
    <reaction evidence="7">
        <text>N(6)-carboxybiotinyl-L-lysyl-[protein] + acetyl-CoA = N(6)-biotinyl-L-lysyl-[protein] + malonyl-CoA</text>
        <dbReference type="Rhea" id="RHEA:54728"/>
        <dbReference type="Rhea" id="RHEA-COMP:10505"/>
        <dbReference type="Rhea" id="RHEA-COMP:10506"/>
        <dbReference type="ChEBI" id="CHEBI:57288"/>
        <dbReference type="ChEBI" id="CHEBI:57384"/>
        <dbReference type="ChEBI" id="CHEBI:83144"/>
        <dbReference type="ChEBI" id="CHEBI:83145"/>
        <dbReference type="EC" id="2.1.3.15"/>
    </reaction>
</comment>
<keyword evidence="2 7" id="KW-0808">Transferase</keyword>
<evidence type="ECO:0000256" key="5">
    <source>
        <dbReference type="ARBA" id="ARBA00022833"/>
    </source>
</evidence>
<keyword evidence="7" id="KW-0443">Lipid metabolism</keyword>
<comment type="subunit">
    <text evidence="1">Acetyl-CoA carboxylase is a heterohexamer composed of biotin carboxyl carrier protein, biotin carboxylase and 2 subunits each of ACCase subunit alpha and ACCase plastid-coded subunit beta (accD).</text>
</comment>
<keyword evidence="7" id="KW-0479">Metal-binding</keyword>
<dbReference type="InterPro" id="IPR034733">
    <property type="entry name" value="AcCoA_carboxyl_beta"/>
</dbReference>
<feature type="binding site" evidence="7">
    <location>
        <position position="124"/>
    </location>
    <ligand>
        <name>Zn(2+)</name>
        <dbReference type="ChEBI" id="CHEBI:29105"/>
    </ligand>
</feature>
<keyword evidence="4 7" id="KW-0863">Zinc-finger</keyword>
<dbReference type="InterPro" id="IPR000438">
    <property type="entry name" value="Acetyl_CoA_COase_Trfase_b_su"/>
</dbReference>
<comment type="pathway">
    <text evidence="7">Lipid metabolism; malonyl-CoA biosynthesis; malonyl-CoA from acetyl-CoA: step 1/1.</text>
</comment>
<dbReference type="AlphaFoldDB" id="A0A8F8SU71"/>
<evidence type="ECO:0000256" key="2">
    <source>
        <dbReference type="ARBA" id="ARBA00022679"/>
    </source>
</evidence>
<dbReference type="EMBL" id="MW470972">
    <property type="protein sequence ID" value="QYB20809.1"/>
    <property type="molecule type" value="Genomic_DNA"/>
</dbReference>
<keyword evidence="6 7" id="KW-0067">ATP-binding</keyword>
<dbReference type="GO" id="GO:0006633">
    <property type="term" value="P:fatty acid biosynthetic process"/>
    <property type="evidence" value="ECO:0007669"/>
    <property type="project" value="UniProtKB-KW"/>
</dbReference>
<dbReference type="PRINTS" id="PR01070">
    <property type="entry name" value="ACCCTRFRASEB"/>
</dbReference>
<feature type="binding site" evidence="7">
    <location>
        <position position="105"/>
    </location>
    <ligand>
        <name>Zn(2+)</name>
        <dbReference type="ChEBI" id="CHEBI:29105"/>
    </ligand>
</feature>
<comment type="subcellular location">
    <subcellularLocation>
        <location evidence="7">Plastid</location>
        <location evidence="7">Chloroplast stroma</location>
    </subcellularLocation>
</comment>
<dbReference type="GO" id="GO:0003989">
    <property type="term" value="F:acetyl-CoA carboxylase activity"/>
    <property type="evidence" value="ECO:0007669"/>
    <property type="project" value="InterPro"/>
</dbReference>
<accession>A0A8F8SU71</accession>
<comment type="similarity">
    <text evidence="7">Belongs to the AccD/PCCB family.</text>
</comment>
<evidence type="ECO:0000259" key="8">
    <source>
        <dbReference type="PROSITE" id="PS50980"/>
    </source>
</evidence>
<reference evidence="9" key="2">
    <citation type="submission" date="2021-01" db="EMBL/GenBank/DDBJ databases">
        <authorList>
            <person name="Stull G."/>
            <person name="Qu X.-J."/>
            <person name="Parins-Fukuchi C."/>
            <person name="Yang Y.-Y."/>
            <person name="Yang J.-B."/>
            <person name="Yang Z.-Y."/>
            <person name="Hu Y."/>
            <person name="Ma H."/>
            <person name="Soltis P."/>
            <person name="Soltis D."/>
            <person name="Li D.-Z."/>
            <person name="Smith S."/>
            <person name="Yi T.-S."/>
        </authorList>
    </citation>
    <scope>NUCLEOTIDE SEQUENCE</scope>
</reference>
<keyword evidence="5 7" id="KW-0862">Zinc</keyword>
<feature type="binding site" evidence="7">
    <location>
        <position position="102"/>
    </location>
    <ligand>
        <name>Zn(2+)</name>
        <dbReference type="ChEBI" id="CHEBI:29105"/>
    </ligand>
</feature>
<dbReference type="GO" id="GO:0005524">
    <property type="term" value="F:ATP binding"/>
    <property type="evidence" value="ECO:0007669"/>
    <property type="project" value="UniProtKB-KW"/>
</dbReference>
<evidence type="ECO:0000313" key="9">
    <source>
        <dbReference type="EMBL" id="QYB20809.1"/>
    </source>
</evidence>
<dbReference type="Pfam" id="PF01039">
    <property type="entry name" value="Carboxyl_trans"/>
    <property type="match status" value="1"/>
</dbReference>
<name>A0A8F8SU71_9CONI</name>
<evidence type="ECO:0000256" key="3">
    <source>
        <dbReference type="ARBA" id="ARBA00022741"/>
    </source>
</evidence>
<evidence type="ECO:0000256" key="4">
    <source>
        <dbReference type="ARBA" id="ARBA00022771"/>
    </source>
</evidence>
<dbReference type="InterPro" id="IPR029045">
    <property type="entry name" value="ClpP/crotonase-like_dom_sf"/>
</dbReference>
<dbReference type="PANTHER" id="PTHR42995">
    <property type="entry name" value="ACETYL-COENZYME A CARBOXYLASE CARBOXYL TRANSFERASE SUBUNIT BETA, CHLOROPLASTIC"/>
    <property type="match status" value="1"/>
</dbReference>
<feature type="binding site" evidence="7">
    <location>
        <position position="121"/>
    </location>
    <ligand>
        <name>Zn(2+)</name>
        <dbReference type="ChEBI" id="CHEBI:29105"/>
    </ligand>
</feature>
<dbReference type="GO" id="GO:0008270">
    <property type="term" value="F:zinc ion binding"/>
    <property type="evidence" value="ECO:0007669"/>
    <property type="project" value="UniProtKB-UniRule"/>
</dbReference>
<proteinExistence type="inferred from homology"/>
<keyword evidence="7" id="KW-0275">Fatty acid biosynthesis</keyword>
<feature type="zinc finger region" description="C4-type" evidence="7">
    <location>
        <begin position="102"/>
        <end position="124"/>
    </location>
</feature>
<sequence>MNDEQKKEYSFLAEEEYFSLLDDSEDSSSIDETKLVEHTDRIMTEEEYFKLLCDSEDSSSMDETKPVERKYFNEEDRDDDDIIIEENHRWNSARFKHLWCLCDNCDTFNYKGIFLEKKGVCVECGATLPLTSSERIQLLIDYGTWFPVSILLSSRDVLCQKPRTFDMKTIQTVSMSLYKEIYDYLLEQKKPIEGYVPIENIYSFDIETLFIITKFNGIVKYHIRIFGIIDFILDKQFINYLNLFEDIIDIIQDILDTVLNTVECILFEVNNEIFNESYRLVLIKKKLFILEYLFEIQNKLKFLKIKLLLADMFLKVLAISLIKIELYFPKEKKKMRKIKKMFPFYTENDPEMNYFSWLRRHTSICLMERYLVLKKWKYWFQYRSSSLLDEFHQFGSHILVEYMLNKKNSILAEYVCQKKCQKEETYIEDIEDIDEDIEGEYPLTYASLTKEEQEYIDASIELIRSTLNLGKDEFVDTGEEQCYDDYNISYQKETGLFDAIQTGIGKINGFTVALGVMDFQFMGGSMGSVVGEKISRLVQYATEQFLPLIIVCASGGARMQEGSYSLMQMNKIAAMLHTHQKERKLLYISVLTSPTTGGVTASFGMLGDVTIVEPNAYIAFAGKRVIEQTLNQIVDDEDQISDYLFDFGMFDNMVPRALLKKVLSQIIDLYRNDLYRN</sequence>
<keyword evidence="7" id="KW-0276">Fatty acid metabolism</keyword>
<dbReference type="PANTHER" id="PTHR42995:SF5">
    <property type="entry name" value="ACETYL-COENZYME A CARBOXYLASE CARBOXYL TRANSFERASE SUBUNIT BETA, CHLOROPLASTIC"/>
    <property type="match status" value="1"/>
</dbReference>
<feature type="domain" description="CoA carboxyltransferase N-terminal" evidence="8">
    <location>
        <begin position="419"/>
        <end position="677"/>
    </location>
</feature>
<dbReference type="HAMAP" id="MF_01395">
    <property type="entry name" value="AcetylCoA_CT_beta"/>
    <property type="match status" value="1"/>
</dbReference>
<dbReference type="EC" id="2.1.3.15" evidence="7"/>
<gene>
    <name evidence="7 9" type="primary">accD</name>
</gene>
<geneLocation type="chloroplast" evidence="9"/>
<dbReference type="SUPFAM" id="SSF52096">
    <property type="entry name" value="ClpP/crotonase"/>
    <property type="match status" value="2"/>
</dbReference>
<keyword evidence="3 7" id="KW-0547">Nucleotide-binding</keyword>
<evidence type="ECO:0000256" key="1">
    <source>
        <dbReference type="ARBA" id="ARBA00011842"/>
    </source>
</evidence>
<keyword evidence="9" id="KW-0150">Chloroplast</keyword>
<organism evidence="9">
    <name type="scientific">Callitris pyramidalis</name>
    <dbReference type="NCBI Taxonomy" id="214228"/>
    <lineage>
        <taxon>Eukaryota</taxon>
        <taxon>Viridiplantae</taxon>
        <taxon>Streptophyta</taxon>
        <taxon>Embryophyta</taxon>
        <taxon>Tracheophyta</taxon>
        <taxon>Spermatophyta</taxon>
        <taxon>Pinopsida</taxon>
        <taxon>Pinidae</taxon>
        <taxon>Conifers II</taxon>
        <taxon>Cupressales</taxon>
        <taxon>Cupressaceae</taxon>
        <taxon>Callitris</taxon>
    </lineage>
</organism>
<keyword evidence="7" id="KW-0444">Lipid biosynthesis</keyword>
<dbReference type="UniPathway" id="UPA00655">
    <property type="reaction ID" value="UER00711"/>
</dbReference>